<dbReference type="InterPro" id="IPR000014">
    <property type="entry name" value="PAS"/>
</dbReference>
<reference evidence="17" key="1">
    <citation type="submission" date="2016-10" db="EMBL/GenBank/DDBJ databases">
        <authorList>
            <person name="de Groot N.N."/>
        </authorList>
    </citation>
    <scope>NUCLEOTIDE SEQUENCE [LARGE SCALE GENOMIC DNA]</scope>
    <source>
        <strain evidence="17">IPL20</strain>
    </source>
</reference>
<proteinExistence type="predicted"/>
<keyword evidence="9" id="KW-0547">Nucleotide-binding</keyword>
<dbReference type="SUPFAM" id="SSF55785">
    <property type="entry name" value="PYP-like sensor domain (PAS domain)"/>
    <property type="match status" value="2"/>
</dbReference>
<dbReference type="InterPro" id="IPR011006">
    <property type="entry name" value="CheY-like_superfamily"/>
</dbReference>
<evidence type="ECO:0000256" key="8">
    <source>
        <dbReference type="ARBA" id="ARBA00022737"/>
    </source>
</evidence>
<evidence type="ECO:0000256" key="5">
    <source>
        <dbReference type="ARBA" id="ARBA00022630"/>
    </source>
</evidence>
<evidence type="ECO:0000256" key="6">
    <source>
        <dbReference type="ARBA" id="ARBA00022643"/>
    </source>
</evidence>
<dbReference type="Gene3D" id="3.30.450.40">
    <property type="match status" value="2"/>
</dbReference>
<dbReference type="SMART" id="SM00448">
    <property type="entry name" value="REC"/>
    <property type="match status" value="1"/>
</dbReference>
<evidence type="ECO:0000256" key="3">
    <source>
        <dbReference type="ARBA" id="ARBA00021740"/>
    </source>
</evidence>
<dbReference type="SMART" id="SM00911">
    <property type="entry name" value="HWE_HK"/>
    <property type="match status" value="1"/>
</dbReference>
<dbReference type="SUPFAM" id="SSF52172">
    <property type="entry name" value="CheY-like"/>
    <property type="match status" value="1"/>
</dbReference>
<dbReference type="EC" id="2.7.13.3" evidence="2"/>
<dbReference type="InterPro" id="IPR013655">
    <property type="entry name" value="PAS_fold_3"/>
</dbReference>
<evidence type="ECO:0000256" key="4">
    <source>
        <dbReference type="ARBA" id="ARBA00022553"/>
    </source>
</evidence>
<gene>
    <name evidence="17" type="ORF">SAMN05216456_2151</name>
</gene>
<feature type="domain" description="PAS" evidence="15">
    <location>
        <begin position="468"/>
        <end position="541"/>
    </location>
</feature>
<keyword evidence="5" id="KW-0285">Flavoprotein</keyword>
<keyword evidence="18" id="KW-1185">Reference proteome</keyword>
<dbReference type="Gene3D" id="3.30.450.20">
    <property type="entry name" value="PAS domain"/>
    <property type="match status" value="2"/>
</dbReference>
<dbReference type="GO" id="GO:0004673">
    <property type="term" value="F:protein histidine kinase activity"/>
    <property type="evidence" value="ECO:0007669"/>
    <property type="project" value="UniProtKB-EC"/>
</dbReference>
<evidence type="ECO:0000259" key="14">
    <source>
        <dbReference type="PROSITE" id="PS50110"/>
    </source>
</evidence>
<dbReference type="GO" id="GO:0000160">
    <property type="term" value="P:phosphorelay signal transduction system"/>
    <property type="evidence" value="ECO:0007669"/>
    <property type="project" value="InterPro"/>
</dbReference>
<evidence type="ECO:0000256" key="10">
    <source>
        <dbReference type="ARBA" id="ARBA00022777"/>
    </source>
</evidence>
<evidence type="ECO:0000256" key="13">
    <source>
        <dbReference type="PROSITE-ProRule" id="PRU00169"/>
    </source>
</evidence>
<keyword evidence="11" id="KW-0067">ATP-binding</keyword>
<evidence type="ECO:0000313" key="18">
    <source>
        <dbReference type="Proteomes" id="UP000199074"/>
    </source>
</evidence>
<dbReference type="AlphaFoldDB" id="A0A1I7NLG2"/>
<dbReference type="InterPro" id="IPR036890">
    <property type="entry name" value="HATPase_C_sf"/>
</dbReference>
<evidence type="ECO:0000256" key="11">
    <source>
        <dbReference type="ARBA" id="ARBA00022840"/>
    </source>
</evidence>
<dbReference type="PROSITE" id="PS50113">
    <property type="entry name" value="PAC"/>
    <property type="match status" value="1"/>
</dbReference>
<dbReference type="PROSITE" id="PS50112">
    <property type="entry name" value="PAS"/>
    <property type="match status" value="1"/>
</dbReference>
<evidence type="ECO:0000256" key="1">
    <source>
        <dbReference type="ARBA" id="ARBA00000085"/>
    </source>
</evidence>
<dbReference type="GO" id="GO:0005524">
    <property type="term" value="F:ATP binding"/>
    <property type="evidence" value="ECO:0007669"/>
    <property type="project" value="UniProtKB-KW"/>
</dbReference>
<dbReference type="SMART" id="SM00065">
    <property type="entry name" value="GAF"/>
    <property type="match status" value="2"/>
</dbReference>
<keyword evidence="6" id="KW-0288">FMN</keyword>
<keyword evidence="12" id="KW-0843">Virulence</keyword>
<keyword evidence="10" id="KW-0418">Kinase</keyword>
<dbReference type="Gene3D" id="3.40.50.2300">
    <property type="match status" value="1"/>
</dbReference>
<evidence type="ECO:0000313" key="17">
    <source>
        <dbReference type="EMBL" id="SFV35449.1"/>
    </source>
</evidence>
<dbReference type="Pfam" id="PF08447">
    <property type="entry name" value="PAS_3"/>
    <property type="match status" value="1"/>
</dbReference>
<evidence type="ECO:0000256" key="12">
    <source>
        <dbReference type="ARBA" id="ARBA00023026"/>
    </source>
</evidence>
<dbReference type="InterPro" id="IPR035965">
    <property type="entry name" value="PAS-like_dom_sf"/>
</dbReference>
<dbReference type="InterPro" id="IPR003018">
    <property type="entry name" value="GAF"/>
</dbReference>
<dbReference type="SMART" id="SM00091">
    <property type="entry name" value="PAS"/>
    <property type="match status" value="2"/>
</dbReference>
<keyword evidence="7" id="KW-0808">Transferase</keyword>
<comment type="catalytic activity">
    <reaction evidence="1">
        <text>ATP + protein L-histidine = ADP + protein N-phospho-L-histidine.</text>
        <dbReference type="EC" id="2.7.13.3"/>
    </reaction>
</comment>
<keyword evidence="4 13" id="KW-0597">Phosphoprotein</keyword>
<dbReference type="PANTHER" id="PTHR41523">
    <property type="entry name" value="TWO-COMPONENT SYSTEM SENSOR PROTEIN"/>
    <property type="match status" value="1"/>
</dbReference>
<sequence>MQTQGRDLYGALFDTTDDSVVVIERLPLRADGLRDFRYVALNARSRALFGVGHIEGLSIRDHFPDEDESWYDLYEQAIEEGEVPRFEREAKFGGMILQTHLVRVGPREDGRLMVTMRDVTARRRAETLLRESEVQQRFLLQLSDLLQTLTTERDLKAAAMNLLGQHLGVSRAQYHECDSSGFYDADGVGYANGIPLISERYRIDDAGSFVDVDFAAGRFFRSDDLHVDTRVSPEEVEFYRAYNIRAGAGIPLIRGGRLVAILAVHDVVPHYWTDHEMELMRETAERTWTSVERLRAEAALRSSEERHTFLLKLSDGLRAMSEVSAIKTTAMQLLAETLSADRIELYEFSAEEDRFIVDALEGGVAKAAAAAWRADLGAYLDRVFLSGDTVSVRDLRADRRVHAAQDLPFRAFLGAPILRSGRCAGGIGLFRKEPGEWTQDQVTLLEEAAQRTWSSLERAGAECALRSSEGRFQQFAQASSDVLWMRDASTMVLDFVSPAAEAIYGLPREDLVGDIRKWAALIVPDDRAEALAKIDAVRRGESVMHEFRIQRRSDKAFRWIRNTDFPLLGPGGTVEHIAGIATDVTDERLSVQHQAILLAELQHRVRNIMAMIRSVTARTADTADSVADYAELMSGRLSAMARTQSLLTHAVTDGVDLRRLLLTELEAQAASSGQYELTGPAVVVQPKAAEVLALAVHELTTNALKYGALAVPDGRVKVEWRVIPSAAEPSLNLTWTEERPRPQQWSPPTRRGFGTTLIEKRVPYELRGQGRVDFRPEGARAFLEFPLLPGASILETEAPVLTTVHGGAIDVTTIPSLSGKRVLIVEDDFYLATDLQAVLRNAGAEVVGPWGSEAEVLTQIDDAEIHAAIMDINLGSGPSFIPSHALRRKQVPFLFLTGYDAARIPSDFADVFYMQKPADLRQVVQELARLVQADQ</sequence>
<dbReference type="NCBIfam" id="TIGR00229">
    <property type="entry name" value="sensory_box"/>
    <property type="match status" value="1"/>
</dbReference>
<dbReference type="InterPro" id="IPR011102">
    <property type="entry name" value="Sig_transdc_His_kinase_HWE"/>
</dbReference>
<dbReference type="EMBL" id="FPCK01000002">
    <property type="protein sequence ID" value="SFV35449.1"/>
    <property type="molecule type" value="Genomic_DNA"/>
</dbReference>
<dbReference type="OrthoDB" id="7991996at2"/>
<dbReference type="Gene3D" id="3.30.565.10">
    <property type="entry name" value="Histidine kinase-like ATPase, C-terminal domain"/>
    <property type="match status" value="1"/>
</dbReference>
<dbReference type="STRING" id="429728.SAMN05216456_2151"/>
<dbReference type="PROSITE" id="PS50110">
    <property type="entry name" value="RESPONSE_REGULATORY"/>
    <property type="match status" value="1"/>
</dbReference>
<feature type="domain" description="Response regulatory" evidence="14">
    <location>
        <begin position="821"/>
        <end position="931"/>
    </location>
</feature>
<dbReference type="InterPro" id="IPR000700">
    <property type="entry name" value="PAS-assoc_C"/>
</dbReference>
<dbReference type="Pfam" id="PF01590">
    <property type="entry name" value="GAF"/>
    <property type="match status" value="2"/>
</dbReference>
<evidence type="ECO:0000256" key="9">
    <source>
        <dbReference type="ARBA" id="ARBA00022741"/>
    </source>
</evidence>
<protein>
    <recommendedName>
        <fullName evidence="3">Blue-light-activated histidine kinase</fullName>
        <ecNumber evidence="2">2.7.13.3</ecNumber>
    </recommendedName>
</protein>
<dbReference type="Proteomes" id="UP000199074">
    <property type="component" value="Unassembled WGS sequence"/>
</dbReference>
<evidence type="ECO:0000256" key="2">
    <source>
        <dbReference type="ARBA" id="ARBA00012438"/>
    </source>
</evidence>
<dbReference type="RefSeq" id="WP_092424381.1">
    <property type="nucleotide sequence ID" value="NZ_FPCK01000002.1"/>
</dbReference>
<organism evidence="17 18">
    <name type="scientific">Devosia crocina</name>
    <dbReference type="NCBI Taxonomy" id="429728"/>
    <lineage>
        <taxon>Bacteria</taxon>
        <taxon>Pseudomonadati</taxon>
        <taxon>Pseudomonadota</taxon>
        <taxon>Alphaproteobacteria</taxon>
        <taxon>Hyphomicrobiales</taxon>
        <taxon>Devosiaceae</taxon>
        <taxon>Devosia</taxon>
    </lineage>
</organism>
<name>A0A1I7NLG2_9HYPH</name>
<dbReference type="InterPro" id="IPR001789">
    <property type="entry name" value="Sig_transdc_resp-reg_receiver"/>
</dbReference>
<keyword evidence="8" id="KW-0677">Repeat</keyword>
<evidence type="ECO:0000259" key="16">
    <source>
        <dbReference type="PROSITE" id="PS50113"/>
    </source>
</evidence>
<dbReference type="Pfam" id="PF07536">
    <property type="entry name" value="HWE_HK"/>
    <property type="match status" value="1"/>
</dbReference>
<dbReference type="PANTHER" id="PTHR41523:SF8">
    <property type="entry name" value="ETHYLENE RESPONSE SENSOR PROTEIN"/>
    <property type="match status" value="1"/>
</dbReference>
<accession>A0A1I7NLG2</accession>
<dbReference type="InterPro" id="IPR029016">
    <property type="entry name" value="GAF-like_dom_sf"/>
</dbReference>
<evidence type="ECO:0000259" key="15">
    <source>
        <dbReference type="PROSITE" id="PS50112"/>
    </source>
</evidence>
<feature type="modified residue" description="4-aspartylphosphate" evidence="13">
    <location>
        <position position="871"/>
    </location>
</feature>
<dbReference type="CDD" id="cd00130">
    <property type="entry name" value="PAS"/>
    <property type="match status" value="1"/>
</dbReference>
<evidence type="ECO:0000256" key="7">
    <source>
        <dbReference type="ARBA" id="ARBA00022679"/>
    </source>
</evidence>
<feature type="domain" description="PAC" evidence="16">
    <location>
        <begin position="543"/>
        <end position="596"/>
    </location>
</feature>
<dbReference type="SUPFAM" id="SSF55781">
    <property type="entry name" value="GAF domain-like"/>
    <property type="match status" value="2"/>
</dbReference>